<dbReference type="EMBL" id="KV448141">
    <property type="protein sequence ID" value="OAX43225.1"/>
    <property type="molecule type" value="Genomic_DNA"/>
</dbReference>
<dbReference type="SUPFAM" id="SSF50998">
    <property type="entry name" value="Quinoprotein alcohol dehydrogenase-like"/>
    <property type="match status" value="1"/>
</dbReference>
<dbReference type="InterPro" id="IPR011047">
    <property type="entry name" value="Quinoprotein_ADH-like_sf"/>
</dbReference>
<keyword evidence="3" id="KW-1185">Reference proteome</keyword>
<dbReference type="Gene3D" id="2.130.10.10">
    <property type="entry name" value="YVTN repeat-like/Quinoprotein amine dehydrogenase"/>
    <property type="match status" value="3"/>
</dbReference>
<dbReference type="SMART" id="SM00320">
    <property type="entry name" value="WD40"/>
    <property type="match status" value="7"/>
</dbReference>
<dbReference type="PANTHER" id="PTHR19879:SF9">
    <property type="entry name" value="TRANSCRIPTION INITIATION FACTOR TFIID SUBUNIT 5"/>
    <property type="match status" value="1"/>
</dbReference>
<name>A0A1B7NE91_9AGAM</name>
<proteinExistence type="predicted"/>
<evidence type="ECO:0000313" key="3">
    <source>
        <dbReference type="Proteomes" id="UP000092154"/>
    </source>
</evidence>
<dbReference type="Proteomes" id="UP000092154">
    <property type="component" value="Unassembled WGS sequence"/>
</dbReference>
<gene>
    <name evidence="2" type="ORF">K503DRAFT_765990</name>
</gene>
<dbReference type="InParanoid" id="A0A1B7NE91"/>
<dbReference type="SUPFAM" id="SSF48452">
    <property type="entry name" value="TPR-like"/>
    <property type="match status" value="1"/>
</dbReference>
<dbReference type="STRING" id="1314800.A0A1B7NE91"/>
<feature type="repeat" description="WD" evidence="1">
    <location>
        <begin position="274"/>
        <end position="307"/>
    </location>
</feature>
<keyword evidence="1" id="KW-0853">WD repeat</keyword>
<protein>
    <submittedName>
        <fullName evidence="2">WD40 repeat-like protein</fullName>
    </submittedName>
</protein>
<dbReference type="PROSITE" id="PS50082">
    <property type="entry name" value="WD_REPEATS_2"/>
    <property type="match status" value="2"/>
</dbReference>
<accession>A0A1B7NE91</accession>
<feature type="repeat" description="WD" evidence="1">
    <location>
        <begin position="17"/>
        <end position="58"/>
    </location>
</feature>
<dbReference type="AlphaFoldDB" id="A0A1B7NE91"/>
<dbReference type="PANTHER" id="PTHR19879">
    <property type="entry name" value="TRANSCRIPTION INITIATION FACTOR TFIID"/>
    <property type="match status" value="1"/>
</dbReference>
<organism evidence="2 3">
    <name type="scientific">Rhizopogon vinicolor AM-OR11-026</name>
    <dbReference type="NCBI Taxonomy" id="1314800"/>
    <lineage>
        <taxon>Eukaryota</taxon>
        <taxon>Fungi</taxon>
        <taxon>Dikarya</taxon>
        <taxon>Basidiomycota</taxon>
        <taxon>Agaricomycotina</taxon>
        <taxon>Agaricomycetes</taxon>
        <taxon>Agaricomycetidae</taxon>
        <taxon>Boletales</taxon>
        <taxon>Suillineae</taxon>
        <taxon>Rhizopogonaceae</taxon>
        <taxon>Rhizopogon</taxon>
    </lineage>
</organism>
<evidence type="ECO:0000313" key="2">
    <source>
        <dbReference type="EMBL" id="OAX43225.1"/>
    </source>
</evidence>
<dbReference type="Gene3D" id="1.25.40.10">
    <property type="entry name" value="Tetratricopeptide repeat domain"/>
    <property type="match status" value="1"/>
</dbReference>
<dbReference type="Pfam" id="PF00400">
    <property type="entry name" value="WD40"/>
    <property type="match status" value="4"/>
</dbReference>
<sequence>MEEVAHPIIRSSTPVRAFHNPDDVAGVVIFPDRRRMATNSRNGFLRVWDLKDGVMLKEMDARGEAMRDIVLSQDGQLIASCDYGGYVIAWHGDTLTEAFRNYLSAYSLDFSPDGATLATGSCTSTTLWNTKTWQLQGEPLNTTSQHSYYGVSGAALHCVRYSPSGELLAIVTERQIQIWNMVERRRIAIIDQDHTYSLAWMPDGTRLLSAGNPNVREWDSSTWKEVGCNGLWKGDTGSSCQCIAVNYNGTLVAYQTTDNYIRLWRPSDRRTIAIFQHSDSPCCVTFSADGKHILAGGKDKKISEWTVPEHAWPDSKKAPKYLTTLQAQEHDTEAQDCDTEAQNSEKKILAMNMKVRNACISGDLPAAEELLTQEINGKSDHYRSYANRSVVMARKLDWDHALDDATKSLSIRPSLIGYISKGIALCGKKQVRDAKRAFDVAFTLTDGDSKTIHSLFMIKAIALFNANQHSEAIRRIRELAAAHSDADTSLACRVMEVYLYIQLGNSALDRACPTEAADHFTAAVNTGTFLSKSVIDPTCYEEFIALFGCDFNSLWQTANQKRCHALLRAGRLVEVIEAYRYMADMSDETTSVSCLNWSIGFMQELSTFRDHASNAATDATPDLCKYDDENDSISDIDSDIDDVVC</sequence>
<dbReference type="InterPro" id="IPR015943">
    <property type="entry name" value="WD40/YVTN_repeat-like_dom_sf"/>
</dbReference>
<dbReference type="OrthoDB" id="2660687at2759"/>
<dbReference type="InterPro" id="IPR001680">
    <property type="entry name" value="WD40_rpt"/>
</dbReference>
<dbReference type="InterPro" id="IPR011990">
    <property type="entry name" value="TPR-like_helical_dom_sf"/>
</dbReference>
<evidence type="ECO:0000256" key="1">
    <source>
        <dbReference type="PROSITE-ProRule" id="PRU00221"/>
    </source>
</evidence>
<reference evidence="2 3" key="1">
    <citation type="submission" date="2016-06" db="EMBL/GenBank/DDBJ databases">
        <title>Comparative genomics of the ectomycorrhizal sister species Rhizopogon vinicolor and Rhizopogon vesiculosus (Basidiomycota: Boletales) reveals a divergence of the mating type B locus.</title>
        <authorList>
            <consortium name="DOE Joint Genome Institute"/>
            <person name="Mujic A.B."/>
            <person name="Kuo A."/>
            <person name="Tritt A."/>
            <person name="Lipzen A."/>
            <person name="Chen C."/>
            <person name="Johnson J."/>
            <person name="Sharma A."/>
            <person name="Barry K."/>
            <person name="Grigoriev I.V."/>
            <person name="Spatafora J.W."/>
        </authorList>
    </citation>
    <scope>NUCLEOTIDE SEQUENCE [LARGE SCALE GENOMIC DNA]</scope>
    <source>
        <strain evidence="2 3">AM-OR11-026</strain>
    </source>
</reference>